<dbReference type="OrthoDB" id="5106624at2759"/>
<reference evidence="3" key="1">
    <citation type="submission" date="2021-10" db="EMBL/GenBank/DDBJ databases">
        <authorList>
            <person name="Piombo E."/>
        </authorList>
    </citation>
    <scope>NUCLEOTIDE SEQUENCE</scope>
</reference>
<evidence type="ECO:0000313" key="3">
    <source>
        <dbReference type="EMBL" id="CAG9988021.1"/>
    </source>
</evidence>
<dbReference type="Proteomes" id="UP000754883">
    <property type="component" value="Unassembled WGS sequence"/>
</dbReference>
<keyword evidence="2" id="KW-0812">Transmembrane</keyword>
<feature type="transmembrane region" description="Helical" evidence="2">
    <location>
        <begin position="50"/>
        <end position="67"/>
    </location>
</feature>
<organism evidence="3 4">
    <name type="scientific">Clonostachys byssicola</name>
    <dbReference type="NCBI Taxonomy" id="160290"/>
    <lineage>
        <taxon>Eukaryota</taxon>
        <taxon>Fungi</taxon>
        <taxon>Dikarya</taxon>
        <taxon>Ascomycota</taxon>
        <taxon>Pezizomycotina</taxon>
        <taxon>Sordariomycetes</taxon>
        <taxon>Hypocreomycetidae</taxon>
        <taxon>Hypocreales</taxon>
        <taxon>Bionectriaceae</taxon>
        <taxon>Clonostachys</taxon>
    </lineage>
</organism>
<comment type="caution">
    <text evidence="3">The sequence shown here is derived from an EMBL/GenBank/DDBJ whole genome shotgun (WGS) entry which is preliminary data.</text>
</comment>
<dbReference type="AlphaFoldDB" id="A0A9N9Y441"/>
<proteinExistence type="predicted"/>
<name>A0A9N9Y441_9HYPO</name>
<keyword evidence="4" id="KW-1185">Reference proteome</keyword>
<accession>A0A9N9Y441</accession>
<evidence type="ECO:0000256" key="2">
    <source>
        <dbReference type="SAM" id="Phobius"/>
    </source>
</evidence>
<keyword evidence="2" id="KW-0472">Membrane</keyword>
<feature type="region of interest" description="Disordered" evidence="1">
    <location>
        <begin position="1"/>
        <end position="28"/>
    </location>
</feature>
<protein>
    <submittedName>
        <fullName evidence="3">Uncharacterized protein</fullName>
    </submittedName>
</protein>
<keyword evidence="2" id="KW-1133">Transmembrane helix</keyword>
<evidence type="ECO:0000313" key="4">
    <source>
        <dbReference type="Proteomes" id="UP000754883"/>
    </source>
</evidence>
<sequence length="117" mass="12916">MTSTNAKAESIEVTSQSEHAVSNLADGSENITSTAEVDRRLAEKRSRRKIDLLIMPIITWTYLMNYIDRSVFGAIAVTPASMPFLTLGNRNNYAAARLYGLEEVLGLSDTQSLFGRT</sequence>
<evidence type="ECO:0000256" key="1">
    <source>
        <dbReference type="SAM" id="MobiDB-lite"/>
    </source>
</evidence>
<feature type="compositionally biased region" description="Polar residues" evidence="1">
    <location>
        <begin position="1"/>
        <end position="20"/>
    </location>
</feature>
<gene>
    <name evidence="3" type="ORF">CBYS24578_00010663</name>
</gene>
<dbReference type="EMBL" id="CABFNO020001443">
    <property type="protein sequence ID" value="CAG9988021.1"/>
    <property type="molecule type" value="Genomic_DNA"/>
</dbReference>